<dbReference type="Proteomes" id="UP001732700">
    <property type="component" value="Chromosome 6D"/>
</dbReference>
<keyword evidence="2" id="KW-1185">Reference proteome</keyword>
<dbReference type="EnsemblPlants" id="AVESA.00010b.r2.6DG1167610.1">
    <property type="protein sequence ID" value="AVESA.00010b.r2.6DG1167610.1.CDS"/>
    <property type="gene ID" value="AVESA.00010b.r2.6DG1167610"/>
</dbReference>
<evidence type="ECO:0000313" key="1">
    <source>
        <dbReference type="EnsemblPlants" id="AVESA.00010b.r2.6DG1167610.1.CDS"/>
    </source>
</evidence>
<evidence type="ECO:0000313" key="2">
    <source>
        <dbReference type="Proteomes" id="UP001732700"/>
    </source>
</evidence>
<accession>A0ACD5ZK24</accession>
<reference evidence="1" key="2">
    <citation type="submission" date="2025-09" db="UniProtKB">
        <authorList>
            <consortium name="EnsemblPlants"/>
        </authorList>
    </citation>
    <scope>IDENTIFICATION</scope>
</reference>
<organism evidence="1 2">
    <name type="scientific">Avena sativa</name>
    <name type="common">Oat</name>
    <dbReference type="NCBI Taxonomy" id="4498"/>
    <lineage>
        <taxon>Eukaryota</taxon>
        <taxon>Viridiplantae</taxon>
        <taxon>Streptophyta</taxon>
        <taxon>Embryophyta</taxon>
        <taxon>Tracheophyta</taxon>
        <taxon>Spermatophyta</taxon>
        <taxon>Magnoliopsida</taxon>
        <taxon>Liliopsida</taxon>
        <taxon>Poales</taxon>
        <taxon>Poaceae</taxon>
        <taxon>BOP clade</taxon>
        <taxon>Pooideae</taxon>
        <taxon>Poodae</taxon>
        <taxon>Poeae</taxon>
        <taxon>Poeae Chloroplast Group 1 (Aveneae type)</taxon>
        <taxon>Aveninae</taxon>
        <taxon>Avena</taxon>
    </lineage>
</organism>
<sequence length="273" mass="30482">MLCFNDQETPPDPVSRIGLQASALVFFVSTRRCSHLVGAMSNTLLRVYPSELKLPFELKKANSGCIELINKTDERVAFKVKTTNPKKYAVRPTSGIVPPGGSCGITITMQAPKEIPQDYHCKDKFLVQSVVVQEGVTNKDIVPEMFNRAPDRVVEEFKLRVVYIAANPPSPVPEEDEEEIADADVDHEVFRQTMIQATSRQGHASGSQPSYDEEVSMVSSEIVKYADENKKLQQELELLRGRSQSFGGFSSKFVLFVFLLFVLVGYLMTGRKV</sequence>
<reference evidence="1" key="1">
    <citation type="submission" date="2021-05" db="EMBL/GenBank/DDBJ databases">
        <authorList>
            <person name="Scholz U."/>
            <person name="Mascher M."/>
            <person name="Fiebig A."/>
        </authorList>
    </citation>
    <scope>NUCLEOTIDE SEQUENCE [LARGE SCALE GENOMIC DNA]</scope>
</reference>
<proteinExistence type="predicted"/>
<name>A0ACD5ZK24_AVESA</name>
<protein>
    <submittedName>
        <fullName evidence="1">Uncharacterized protein</fullName>
    </submittedName>
</protein>